<reference evidence="2" key="1">
    <citation type="journal article" date="2019" name="MBio">
        <title>Virus Genomes from Deep Sea Sediments Expand the Ocean Megavirome and Support Independent Origins of Viral Gigantism.</title>
        <authorList>
            <person name="Backstrom D."/>
            <person name="Yutin N."/>
            <person name="Jorgensen S.L."/>
            <person name="Dharamshi J."/>
            <person name="Homa F."/>
            <person name="Zaremba-Niedwiedzka K."/>
            <person name="Spang A."/>
            <person name="Wolf Y.I."/>
            <person name="Koonin E.V."/>
            <person name="Ettema T.J."/>
        </authorList>
    </citation>
    <scope>NUCLEOTIDE SEQUENCE</scope>
</reference>
<gene>
    <name evidence="2" type="ORF">LCPAC304_05010</name>
</gene>
<name>A0A481Z8F0_9VIRU</name>
<keyword evidence="1" id="KW-1133">Transmembrane helix</keyword>
<dbReference type="EMBL" id="MK500568">
    <property type="protein sequence ID" value="QBK92154.1"/>
    <property type="molecule type" value="Genomic_DNA"/>
</dbReference>
<evidence type="ECO:0000256" key="1">
    <source>
        <dbReference type="SAM" id="Phobius"/>
    </source>
</evidence>
<protein>
    <recommendedName>
        <fullName evidence="3">Transmembrane protein</fullName>
    </recommendedName>
</protein>
<evidence type="ECO:0000313" key="2">
    <source>
        <dbReference type="EMBL" id="QBK92154.1"/>
    </source>
</evidence>
<feature type="transmembrane region" description="Helical" evidence="1">
    <location>
        <begin position="49"/>
        <end position="77"/>
    </location>
</feature>
<keyword evidence="1" id="KW-0812">Transmembrane</keyword>
<sequence>MKNKREIDSFIWKKIYKIAMKLGEELYNEEWGHGPLLISNGSLTTQKRCVCYALCTIIALLIAIFVMTVANVMALGYGAHVAQNYEGLEDNVRTTTKEVRSTLKNFTQWREDVPVLFEIADMIVKNKVQIMDLLPFISKGEQCIRNYGICPGI</sequence>
<proteinExistence type="predicted"/>
<evidence type="ECO:0008006" key="3">
    <source>
        <dbReference type="Google" id="ProtNLM"/>
    </source>
</evidence>
<organism evidence="2">
    <name type="scientific">Pithovirus LCPAC304</name>
    <dbReference type="NCBI Taxonomy" id="2506594"/>
    <lineage>
        <taxon>Viruses</taxon>
        <taxon>Pithoviruses</taxon>
    </lineage>
</organism>
<keyword evidence="1" id="KW-0472">Membrane</keyword>
<accession>A0A481Z8F0</accession>